<organism evidence="10 11">
    <name type="scientific">Parahaliea mediterranea</name>
    <dbReference type="NCBI Taxonomy" id="651086"/>
    <lineage>
        <taxon>Bacteria</taxon>
        <taxon>Pseudomonadati</taxon>
        <taxon>Pseudomonadota</taxon>
        <taxon>Gammaproteobacteria</taxon>
        <taxon>Cellvibrionales</taxon>
        <taxon>Halieaceae</taxon>
        <taxon>Parahaliea</taxon>
    </lineage>
</organism>
<dbReference type="GO" id="GO:0018114">
    <property type="term" value="F:threonine racemase activity"/>
    <property type="evidence" value="ECO:0007669"/>
    <property type="project" value="TreeGrafter"/>
</dbReference>
<evidence type="ECO:0000256" key="2">
    <source>
        <dbReference type="ARBA" id="ARBA00001933"/>
    </source>
</evidence>
<comment type="caution">
    <text evidence="10">The sequence shown here is derived from an EMBL/GenBank/DDBJ whole genome shotgun (WGS) entry which is preliminary data.</text>
</comment>
<evidence type="ECO:0000256" key="7">
    <source>
        <dbReference type="ARBA" id="ARBA00022898"/>
    </source>
</evidence>
<name>A0A939IMI6_9GAMM</name>
<dbReference type="GO" id="GO:0030170">
    <property type="term" value="F:pyridoxal phosphate binding"/>
    <property type="evidence" value="ECO:0007669"/>
    <property type="project" value="InterPro"/>
</dbReference>
<dbReference type="SUPFAM" id="SSF53686">
    <property type="entry name" value="Tryptophan synthase beta subunit-like PLP-dependent enzymes"/>
    <property type="match status" value="1"/>
</dbReference>
<dbReference type="InterPro" id="IPR000634">
    <property type="entry name" value="Ser/Thr_deHydtase_PyrdxlP-BS"/>
</dbReference>
<dbReference type="AlphaFoldDB" id="A0A939IMI6"/>
<evidence type="ECO:0000256" key="6">
    <source>
        <dbReference type="ARBA" id="ARBA00022842"/>
    </source>
</evidence>
<dbReference type="InterPro" id="IPR036052">
    <property type="entry name" value="TrpB-like_PALP_sf"/>
</dbReference>
<keyword evidence="11" id="KW-1185">Reference proteome</keyword>
<dbReference type="GO" id="GO:0070179">
    <property type="term" value="P:D-serine biosynthetic process"/>
    <property type="evidence" value="ECO:0007669"/>
    <property type="project" value="TreeGrafter"/>
</dbReference>
<reference evidence="10" key="1">
    <citation type="submission" date="2021-02" db="EMBL/GenBank/DDBJ databases">
        <title>PHA producing bacteria isolated from coastal sediment in Guangdong, Shenzhen.</title>
        <authorList>
            <person name="Zheng W."/>
            <person name="Yu S."/>
            <person name="Huang Y."/>
        </authorList>
    </citation>
    <scope>NUCLEOTIDE SEQUENCE</scope>
    <source>
        <strain evidence="10">TN14-10</strain>
    </source>
</reference>
<comment type="cofactor">
    <cofactor evidence="3">
        <name>Mn(2+)</name>
        <dbReference type="ChEBI" id="CHEBI:29035"/>
    </cofactor>
</comment>
<dbReference type="RefSeq" id="WP_206560520.1">
    <property type="nucleotide sequence ID" value="NZ_JAFKCZ010000007.1"/>
</dbReference>
<accession>A0A939IMI6</accession>
<dbReference type="GO" id="GO:0000287">
    <property type="term" value="F:magnesium ion binding"/>
    <property type="evidence" value="ECO:0007669"/>
    <property type="project" value="TreeGrafter"/>
</dbReference>
<dbReference type="Pfam" id="PF00291">
    <property type="entry name" value="PALP"/>
    <property type="match status" value="1"/>
</dbReference>
<keyword evidence="8" id="KW-0456">Lyase</keyword>
<dbReference type="FunFam" id="3.40.50.1100:FF:000007">
    <property type="entry name" value="L-threonine dehydratase catabolic TdcB"/>
    <property type="match status" value="1"/>
</dbReference>
<dbReference type="EMBL" id="JAFKCZ010000007">
    <property type="protein sequence ID" value="MBN7797073.1"/>
    <property type="molecule type" value="Genomic_DNA"/>
</dbReference>
<evidence type="ECO:0000313" key="10">
    <source>
        <dbReference type="EMBL" id="MBN7797073.1"/>
    </source>
</evidence>
<evidence type="ECO:0000256" key="8">
    <source>
        <dbReference type="ARBA" id="ARBA00023239"/>
    </source>
</evidence>
<evidence type="ECO:0000313" key="11">
    <source>
        <dbReference type="Proteomes" id="UP000664303"/>
    </source>
</evidence>
<comment type="cofactor">
    <cofactor evidence="4">
        <name>Mg(2+)</name>
        <dbReference type="ChEBI" id="CHEBI:18420"/>
    </cofactor>
</comment>
<comment type="cofactor">
    <cofactor evidence="2">
        <name>pyridoxal 5'-phosphate</name>
        <dbReference type="ChEBI" id="CHEBI:597326"/>
    </cofactor>
</comment>
<protein>
    <submittedName>
        <fullName evidence="10">Pyridoxal-phosphate dependent enzyme</fullName>
    </submittedName>
</protein>
<dbReference type="PANTHER" id="PTHR43050">
    <property type="entry name" value="SERINE / THREONINE RACEMASE FAMILY MEMBER"/>
    <property type="match status" value="1"/>
</dbReference>
<sequence length="318" mass="33479">MTQAAQAPELAQVEQAAARIADYIHHTPVYTSAQLDELCGARLFFKCENLQKVGAFKARGASNAVLSLPEAEAARGVATHSSGNHGAALAMAARRRGIPAHIVMPANAPAVKKAAVAGYGAFIVECEPTLAARQATLERVIAETGAHLVHPYNDPRVIAGQGTTALELLRQVADLEVIAVPVGGGGLLAGVAIAAKAINPAIEVLAVEPAGADDAFRSFGLGRLVEQTAPDTIADGLRTSLGELNYRIIRQHVDTIVTVPDEAIVRAMRLQWTRLKTLVEPSGAVSFAGVLEHPERFRGRRAGIVISGGNLDLDQLPW</sequence>
<dbReference type="PANTHER" id="PTHR43050:SF1">
    <property type="entry name" value="SERINE RACEMASE"/>
    <property type="match status" value="1"/>
</dbReference>
<dbReference type="InterPro" id="IPR001926">
    <property type="entry name" value="TrpB-like_PALP"/>
</dbReference>
<gene>
    <name evidence="10" type="ORF">JYP50_10750</name>
</gene>
<dbReference type="FunFam" id="3.40.50.1100:FF:000005">
    <property type="entry name" value="Threonine dehydratase catabolic"/>
    <property type="match status" value="1"/>
</dbReference>
<dbReference type="PROSITE" id="PS00165">
    <property type="entry name" value="DEHYDRATASE_SER_THR"/>
    <property type="match status" value="1"/>
</dbReference>
<evidence type="ECO:0000256" key="1">
    <source>
        <dbReference type="ARBA" id="ARBA00001913"/>
    </source>
</evidence>
<dbReference type="GO" id="GO:0003941">
    <property type="term" value="F:L-serine ammonia-lyase activity"/>
    <property type="evidence" value="ECO:0007669"/>
    <property type="project" value="TreeGrafter"/>
</dbReference>
<keyword evidence="7" id="KW-0663">Pyridoxal phosphate</keyword>
<comment type="cofactor">
    <cofactor evidence="1">
        <name>Ca(2+)</name>
        <dbReference type="ChEBI" id="CHEBI:29108"/>
    </cofactor>
</comment>
<proteinExistence type="inferred from homology"/>
<keyword evidence="6" id="KW-0460">Magnesium</keyword>
<evidence type="ECO:0000256" key="5">
    <source>
        <dbReference type="ARBA" id="ARBA00010869"/>
    </source>
</evidence>
<evidence type="ECO:0000256" key="3">
    <source>
        <dbReference type="ARBA" id="ARBA00001936"/>
    </source>
</evidence>
<dbReference type="Proteomes" id="UP000664303">
    <property type="component" value="Unassembled WGS sequence"/>
</dbReference>
<evidence type="ECO:0000256" key="4">
    <source>
        <dbReference type="ARBA" id="ARBA00001946"/>
    </source>
</evidence>
<dbReference type="GO" id="GO:0030378">
    <property type="term" value="F:serine racemase activity"/>
    <property type="evidence" value="ECO:0007669"/>
    <property type="project" value="TreeGrafter"/>
</dbReference>
<feature type="domain" description="Tryptophan synthase beta chain-like PALP" evidence="9">
    <location>
        <begin position="21"/>
        <end position="308"/>
    </location>
</feature>
<dbReference type="Gene3D" id="3.40.50.1100">
    <property type="match status" value="2"/>
</dbReference>
<dbReference type="CDD" id="cd01562">
    <property type="entry name" value="Thr-dehyd"/>
    <property type="match status" value="1"/>
</dbReference>
<evidence type="ECO:0000259" key="9">
    <source>
        <dbReference type="Pfam" id="PF00291"/>
    </source>
</evidence>
<dbReference type="GO" id="GO:0005524">
    <property type="term" value="F:ATP binding"/>
    <property type="evidence" value="ECO:0007669"/>
    <property type="project" value="TreeGrafter"/>
</dbReference>
<comment type="similarity">
    <text evidence="5">Belongs to the serine/threonine dehydratase family.</text>
</comment>